<feature type="region of interest" description="Disordered" evidence="1">
    <location>
        <begin position="147"/>
        <end position="215"/>
    </location>
</feature>
<dbReference type="PROSITE" id="PS50888">
    <property type="entry name" value="BHLH"/>
    <property type="match status" value="1"/>
</dbReference>
<feature type="region of interest" description="Disordered" evidence="1">
    <location>
        <begin position="18"/>
        <end position="43"/>
    </location>
</feature>
<dbReference type="SUPFAM" id="SSF47459">
    <property type="entry name" value="HLH, helix-loop-helix DNA-binding domain"/>
    <property type="match status" value="1"/>
</dbReference>
<dbReference type="Pfam" id="PF00010">
    <property type="entry name" value="HLH"/>
    <property type="match status" value="1"/>
</dbReference>
<dbReference type="GO" id="GO:0046983">
    <property type="term" value="F:protein dimerization activity"/>
    <property type="evidence" value="ECO:0007669"/>
    <property type="project" value="InterPro"/>
</dbReference>
<feature type="domain" description="BHLH" evidence="2">
    <location>
        <begin position="98"/>
        <end position="147"/>
    </location>
</feature>
<dbReference type="Gene3D" id="4.10.280.10">
    <property type="entry name" value="Helix-loop-helix DNA-binding domain"/>
    <property type="match status" value="1"/>
</dbReference>
<dbReference type="InterPro" id="IPR011598">
    <property type="entry name" value="bHLH_dom"/>
</dbReference>
<dbReference type="AlphaFoldDB" id="A0AAD9IFB2"/>
<evidence type="ECO:0000259" key="2">
    <source>
        <dbReference type="PROSITE" id="PS50888"/>
    </source>
</evidence>
<dbReference type="Proteomes" id="UP001255856">
    <property type="component" value="Unassembled WGS sequence"/>
</dbReference>
<organism evidence="3 4">
    <name type="scientific">Prototheca wickerhamii</name>
    <dbReference type="NCBI Taxonomy" id="3111"/>
    <lineage>
        <taxon>Eukaryota</taxon>
        <taxon>Viridiplantae</taxon>
        <taxon>Chlorophyta</taxon>
        <taxon>core chlorophytes</taxon>
        <taxon>Trebouxiophyceae</taxon>
        <taxon>Chlorellales</taxon>
        <taxon>Chlorellaceae</taxon>
        <taxon>Prototheca</taxon>
    </lineage>
</organism>
<dbReference type="EMBL" id="JASFZW010000014">
    <property type="protein sequence ID" value="KAK2075590.1"/>
    <property type="molecule type" value="Genomic_DNA"/>
</dbReference>
<dbReference type="InterPro" id="IPR036638">
    <property type="entry name" value="HLH_DNA-bd_sf"/>
</dbReference>
<evidence type="ECO:0000256" key="1">
    <source>
        <dbReference type="SAM" id="MobiDB-lite"/>
    </source>
</evidence>
<protein>
    <recommendedName>
        <fullName evidence="2">BHLH domain-containing protein</fullName>
    </recommendedName>
</protein>
<feature type="region of interest" description="Disordered" evidence="1">
    <location>
        <begin position="251"/>
        <end position="303"/>
    </location>
</feature>
<gene>
    <name evidence="3" type="ORF">QBZ16_001698</name>
</gene>
<proteinExistence type="predicted"/>
<reference evidence="3" key="1">
    <citation type="submission" date="2021-01" db="EMBL/GenBank/DDBJ databases">
        <authorList>
            <person name="Eckstrom K.M.E."/>
        </authorList>
    </citation>
    <scope>NUCLEOTIDE SEQUENCE</scope>
    <source>
        <strain evidence="3">UVCC 0001</strain>
    </source>
</reference>
<evidence type="ECO:0000313" key="3">
    <source>
        <dbReference type="EMBL" id="KAK2075590.1"/>
    </source>
</evidence>
<evidence type="ECO:0000313" key="4">
    <source>
        <dbReference type="Proteomes" id="UP001255856"/>
    </source>
</evidence>
<accession>A0AAD9IFB2</accession>
<keyword evidence="4" id="KW-1185">Reference proteome</keyword>
<feature type="compositionally biased region" description="Polar residues" evidence="1">
    <location>
        <begin position="18"/>
        <end position="28"/>
    </location>
</feature>
<comment type="caution">
    <text evidence="3">The sequence shown here is derived from an EMBL/GenBank/DDBJ whole genome shotgun (WGS) entry which is preliminary data.</text>
</comment>
<feature type="region of interest" description="Disordered" evidence="1">
    <location>
        <begin position="86"/>
        <end position="108"/>
    </location>
</feature>
<name>A0AAD9IFB2_PROWI</name>
<sequence length="342" mass="34771">MAPVIHALLAASARNSAFGQVSGPSSVHGSAPSFTPEPSAPQQLAPHSMHLFTQLLGQPGLAQLTSYQDVGSTGGPPPLPVGSMADQGAMGQAGNGSSYASRHQQAEARRRMRINERLESLREIVPHTDRANTATFLGRGLRLRPDAAAAHRRAGGPRPAGAGQGLQRPASGPPPAALEEPGRGPPGSNGAPGPSQAQHPLSGAPRPAQPAQGWLAGPAPLVLGVQEGVQNHQARPDHGAYYAAPEHARGSGYQLAPGAPPRGAPMGVQWRGPESNPESAGNGPASGAQGQPKLPGGAEALTAEQQARLLASMYQPLRPENFASELGALGAGTGLDAAKPDE</sequence>